<keyword evidence="3" id="KW-1185">Reference proteome</keyword>
<feature type="transmembrane region" description="Helical" evidence="1">
    <location>
        <begin position="96"/>
        <end position="118"/>
    </location>
</feature>
<evidence type="ECO:0000313" key="2">
    <source>
        <dbReference type="EMBL" id="MBL4936777.1"/>
    </source>
</evidence>
<keyword evidence="1" id="KW-1133">Transmembrane helix</keyword>
<feature type="transmembrane region" description="Helical" evidence="1">
    <location>
        <begin position="70"/>
        <end position="89"/>
    </location>
</feature>
<dbReference type="EMBL" id="JAESWC010000008">
    <property type="protein sequence ID" value="MBL4936777.1"/>
    <property type="molecule type" value="Genomic_DNA"/>
</dbReference>
<feature type="transmembrane region" description="Helical" evidence="1">
    <location>
        <begin position="38"/>
        <end position="58"/>
    </location>
</feature>
<name>A0ABS1TCF1_9CLOT</name>
<evidence type="ECO:0000256" key="1">
    <source>
        <dbReference type="SAM" id="Phobius"/>
    </source>
</evidence>
<keyword evidence="1" id="KW-0472">Membrane</keyword>
<evidence type="ECO:0000313" key="3">
    <source>
        <dbReference type="Proteomes" id="UP000632377"/>
    </source>
</evidence>
<comment type="caution">
    <text evidence="2">The sequence shown here is derived from an EMBL/GenBank/DDBJ whole genome shotgun (WGS) entry which is preliminary data.</text>
</comment>
<reference evidence="2 3" key="1">
    <citation type="submission" date="2021-01" db="EMBL/GenBank/DDBJ databases">
        <title>Genome public.</title>
        <authorList>
            <person name="Liu C."/>
            <person name="Sun Q."/>
        </authorList>
    </citation>
    <scope>NUCLEOTIDE SEQUENCE [LARGE SCALE GENOMIC DNA]</scope>
    <source>
        <strain evidence="2 3">YIM B02515</strain>
    </source>
</reference>
<accession>A0ABS1TCF1</accession>
<sequence>MNVYYFYVTLLLLVFILLYYGISYSLKFAPLKIKILSLSALSLVSLRYAALIILLFSANIKNLYLLKPFAFLNLLTIPVLASAAIYILFRNDKIKFNYCLILSGVLFPCYIFLISKFSINIEIFRNLGYIMYFNNKNIQYGIYLIINTLFLFTAIIFIENKNINKLGVRMIIASSAAVIIETILEASGITLFSTVLFGDILWIITIDYALSKLRK</sequence>
<feature type="transmembrane region" description="Helical" evidence="1">
    <location>
        <begin position="138"/>
        <end position="159"/>
    </location>
</feature>
<proteinExistence type="predicted"/>
<feature type="transmembrane region" description="Helical" evidence="1">
    <location>
        <begin position="190"/>
        <end position="210"/>
    </location>
</feature>
<dbReference type="RefSeq" id="WP_202749530.1">
    <property type="nucleotide sequence ID" value="NZ_JAESWC010000008.1"/>
</dbReference>
<gene>
    <name evidence="2" type="ORF">JK636_13520</name>
</gene>
<keyword evidence="1" id="KW-0812">Transmembrane</keyword>
<organism evidence="2 3">
    <name type="scientific">Clostridium rhizosphaerae</name>
    <dbReference type="NCBI Taxonomy" id="2803861"/>
    <lineage>
        <taxon>Bacteria</taxon>
        <taxon>Bacillati</taxon>
        <taxon>Bacillota</taxon>
        <taxon>Clostridia</taxon>
        <taxon>Eubacteriales</taxon>
        <taxon>Clostridiaceae</taxon>
        <taxon>Clostridium</taxon>
    </lineage>
</organism>
<feature type="transmembrane region" description="Helical" evidence="1">
    <location>
        <begin position="166"/>
        <end position="184"/>
    </location>
</feature>
<dbReference type="Proteomes" id="UP000632377">
    <property type="component" value="Unassembled WGS sequence"/>
</dbReference>
<protein>
    <submittedName>
        <fullName evidence="2">Uncharacterized protein</fullName>
    </submittedName>
</protein>
<feature type="transmembrane region" description="Helical" evidence="1">
    <location>
        <begin position="6"/>
        <end position="26"/>
    </location>
</feature>